<dbReference type="RefSeq" id="XP_009553270.1">
    <property type="nucleotide sequence ID" value="XM_009554975.1"/>
</dbReference>
<dbReference type="Proteomes" id="UP000030671">
    <property type="component" value="Unassembled WGS sequence"/>
</dbReference>
<dbReference type="EMBL" id="KI925467">
    <property type="protein sequence ID" value="ETW74793.1"/>
    <property type="molecule type" value="Genomic_DNA"/>
</dbReference>
<dbReference type="KEGG" id="hir:HETIRDRAFT_442717"/>
<evidence type="ECO:0000256" key="1">
    <source>
        <dbReference type="SAM" id="MobiDB-lite"/>
    </source>
</evidence>
<reference evidence="2 3" key="1">
    <citation type="journal article" date="2012" name="New Phytol.">
        <title>Insight into trade-off between wood decay and parasitism from the genome of a fungal forest pathogen.</title>
        <authorList>
            <person name="Olson A."/>
            <person name="Aerts A."/>
            <person name="Asiegbu F."/>
            <person name="Belbahri L."/>
            <person name="Bouzid O."/>
            <person name="Broberg A."/>
            <person name="Canback B."/>
            <person name="Coutinho P.M."/>
            <person name="Cullen D."/>
            <person name="Dalman K."/>
            <person name="Deflorio G."/>
            <person name="van Diepen L.T."/>
            <person name="Dunand C."/>
            <person name="Duplessis S."/>
            <person name="Durling M."/>
            <person name="Gonthier P."/>
            <person name="Grimwood J."/>
            <person name="Fossdal C.G."/>
            <person name="Hansson D."/>
            <person name="Henrissat B."/>
            <person name="Hietala A."/>
            <person name="Himmelstrand K."/>
            <person name="Hoffmeister D."/>
            <person name="Hogberg N."/>
            <person name="James T.Y."/>
            <person name="Karlsson M."/>
            <person name="Kohler A."/>
            <person name="Kues U."/>
            <person name="Lee Y.H."/>
            <person name="Lin Y.C."/>
            <person name="Lind M."/>
            <person name="Lindquist E."/>
            <person name="Lombard V."/>
            <person name="Lucas S."/>
            <person name="Lunden K."/>
            <person name="Morin E."/>
            <person name="Murat C."/>
            <person name="Park J."/>
            <person name="Raffaello T."/>
            <person name="Rouze P."/>
            <person name="Salamov A."/>
            <person name="Schmutz J."/>
            <person name="Solheim H."/>
            <person name="Stahlberg J."/>
            <person name="Velez H."/>
            <person name="de Vries R.P."/>
            <person name="Wiebenga A."/>
            <person name="Woodward S."/>
            <person name="Yakovlev I."/>
            <person name="Garbelotto M."/>
            <person name="Martin F."/>
            <person name="Grigoriev I.V."/>
            <person name="Stenlid J."/>
        </authorList>
    </citation>
    <scope>NUCLEOTIDE SEQUENCE [LARGE SCALE GENOMIC DNA]</scope>
    <source>
        <strain evidence="2 3">TC 32-1</strain>
    </source>
</reference>
<name>W4JMQ0_HETIT</name>
<organism evidence="2 3">
    <name type="scientific">Heterobasidion irregulare (strain TC 32-1)</name>
    <dbReference type="NCBI Taxonomy" id="747525"/>
    <lineage>
        <taxon>Eukaryota</taxon>
        <taxon>Fungi</taxon>
        <taxon>Dikarya</taxon>
        <taxon>Basidiomycota</taxon>
        <taxon>Agaricomycotina</taxon>
        <taxon>Agaricomycetes</taxon>
        <taxon>Russulales</taxon>
        <taxon>Bondarzewiaceae</taxon>
        <taxon>Heterobasidion</taxon>
        <taxon>Heterobasidion annosum species complex</taxon>
    </lineage>
</organism>
<dbReference type="HOGENOM" id="CLU_1261662_0_0_1"/>
<gene>
    <name evidence="2" type="ORF">HETIRDRAFT_442717</name>
</gene>
<sequence>MLPHALAPAAPLPLSPAPPPAPAPRPARAGVCVREHAHVPRARVSHDDCAPRGLGALLSDPGQPRLELRCARERGVRPGVEEDREQAGRRRAVAVAARVNGTARADLSPPAFLSPRARCVDFGSARLGALRRHRAPSFPSVTLLLASPPSRRRSCPPIAHICSSSHLISTLIFMLLHRAVARHPPSLLSFTRHALLRPRDDPHDLSRPAIPRLRLLYLI</sequence>
<evidence type="ECO:0000313" key="2">
    <source>
        <dbReference type="EMBL" id="ETW74793.1"/>
    </source>
</evidence>
<keyword evidence="3" id="KW-1185">Reference proteome</keyword>
<accession>W4JMQ0</accession>
<dbReference type="InParanoid" id="W4JMQ0"/>
<proteinExistence type="predicted"/>
<dbReference type="AlphaFoldDB" id="W4JMQ0"/>
<feature type="compositionally biased region" description="Pro residues" evidence="1">
    <location>
        <begin position="10"/>
        <end position="25"/>
    </location>
</feature>
<dbReference type="GeneID" id="20675478"/>
<feature type="region of interest" description="Disordered" evidence="1">
    <location>
        <begin position="1"/>
        <end position="29"/>
    </location>
</feature>
<protein>
    <submittedName>
        <fullName evidence="2">Uncharacterized protein</fullName>
    </submittedName>
</protein>
<evidence type="ECO:0000313" key="3">
    <source>
        <dbReference type="Proteomes" id="UP000030671"/>
    </source>
</evidence>